<dbReference type="Proteomes" id="UP000714420">
    <property type="component" value="Unassembled WGS sequence"/>
</dbReference>
<comment type="caution">
    <text evidence="1">The sequence shown here is derived from an EMBL/GenBank/DDBJ whole genome shotgun (WGS) entry which is preliminary data.</text>
</comment>
<dbReference type="GO" id="GO:0030570">
    <property type="term" value="F:pectate lyase activity"/>
    <property type="evidence" value="ECO:0007669"/>
    <property type="project" value="UniProtKB-EC"/>
</dbReference>
<dbReference type="Pfam" id="PF09492">
    <property type="entry name" value="Pec_lyase"/>
    <property type="match status" value="1"/>
</dbReference>
<dbReference type="NCBIfam" id="TIGR02474">
    <property type="entry name" value="pec_lyase"/>
    <property type="match status" value="1"/>
</dbReference>
<protein>
    <submittedName>
        <fullName evidence="1">Pectate lyase</fullName>
        <ecNumber evidence="1">4.2.2.2</ecNumber>
    </submittedName>
</protein>
<dbReference type="SUPFAM" id="SSF81853">
    <property type="entry name" value="Family 10 polysaccharide lyase"/>
    <property type="match status" value="1"/>
</dbReference>
<keyword evidence="2" id="KW-1185">Reference proteome</keyword>
<accession>A0ABX2AJ06</accession>
<proteinExistence type="predicted"/>
<name>A0ABX2AJ06_9BACT</name>
<reference evidence="1 2" key="1">
    <citation type="submission" date="2020-05" db="EMBL/GenBank/DDBJ databases">
        <title>Distinct polysaccharide utilization as determinants for interspecies competition between intestinal Prevotella spp.</title>
        <authorList>
            <person name="Galvez E.J.C."/>
            <person name="Iljazovic A."/>
            <person name="Strowig T."/>
        </authorList>
    </citation>
    <scope>NUCLEOTIDE SEQUENCE [LARGE SCALE GENOMIC DNA]</scope>
    <source>
        <strain evidence="1 2">PMUR</strain>
    </source>
</reference>
<dbReference type="EC" id="4.2.2.2" evidence="1"/>
<evidence type="ECO:0000313" key="2">
    <source>
        <dbReference type="Proteomes" id="UP000714420"/>
    </source>
</evidence>
<keyword evidence="1" id="KW-0456">Lyase</keyword>
<evidence type="ECO:0000313" key="1">
    <source>
        <dbReference type="EMBL" id="NPD91081.1"/>
    </source>
</evidence>
<organism evidence="1 2">
    <name type="scientific">Xylanibacter muris</name>
    <dbReference type="NCBI Taxonomy" id="2736290"/>
    <lineage>
        <taxon>Bacteria</taxon>
        <taxon>Pseudomonadati</taxon>
        <taxon>Bacteroidota</taxon>
        <taxon>Bacteroidia</taxon>
        <taxon>Bacteroidales</taxon>
        <taxon>Prevotellaceae</taxon>
        <taxon>Xylanibacter</taxon>
    </lineage>
</organism>
<dbReference type="EMBL" id="JABKKF010000001">
    <property type="protein sequence ID" value="NPD91081.1"/>
    <property type="molecule type" value="Genomic_DNA"/>
</dbReference>
<sequence length="371" mass="42880">MFFAAPYASAGVSDHENHIPRYKTQVAVTVEKYKYTSREWKSIVRKSPDSFFRTDEAVRIAENVLDYQRVTGGWPKNIAIHEPLGDRRNEVLEAKKRRTDSTTDNDATILEMTYLARLYHQRPDERYKQAFMKAVDFLLDGQYDNGGWPQFWPENRGDYQTHITYNDNAMVQTLTVIRDLRDGKTPFDIITDKAIKKRLAKAFDKGVECILNTQIIVNGEPTVWCQQHDSKTLAPAKARAYELPSFCSAESASLVYMLMEIPNPDSRVKAAVNGAMKWFENHKLTGIKVVRFIDSEGKSDTKVVEDAGAEPIWARYYDLEEAEPMFCDRDGVPRRTLAEIGRERRGGYGWYSNSPAYLYPEYEKWKKKYNM</sequence>
<dbReference type="InterPro" id="IPR012669">
    <property type="entry name" value="Pectate_lyase"/>
</dbReference>
<gene>
    <name evidence="1" type="primary">pelA</name>
    <name evidence="1" type="ORF">HPS56_01675</name>
</gene>
<dbReference type="Gene3D" id="1.50.10.20">
    <property type="match status" value="1"/>
</dbReference>